<feature type="transmembrane region" description="Helical" evidence="5">
    <location>
        <begin position="14"/>
        <end position="35"/>
    </location>
</feature>
<evidence type="ECO:0000256" key="2">
    <source>
        <dbReference type="ARBA" id="ARBA00022692"/>
    </source>
</evidence>
<comment type="caution">
    <text evidence="6">The sequence shown here is derived from an EMBL/GenBank/DDBJ whole genome shotgun (WGS) entry which is preliminary data.</text>
</comment>
<sequence>MTEAFMDLAPWQQALAGTIFTYLMTAAGAALVFFFKSIDKNILNLMLGFAAGVMIAASFWSLLDPAIAQAEKNGDIAWLVVALGFGAGGLFLYAADLVLPHLTAKKGDSGRTVSVVFTPDDFTRLFNHLA</sequence>
<dbReference type="InterPro" id="IPR003689">
    <property type="entry name" value="ZIP"/>
</dbReference>
<keyword evidence="4 5" id="KW-0472">Membrane</keyword>
<evidence type="ECO:0008006" key="10">
    <source>
        <dbReference type="Google" id="ProtNLM"/>
    </source>
</evidence>
<comment type="subcellular location">
    <subcellularLocation>
        <location evidence="1">Membrane</location>
        <topology evidence="1">Multi-pass membrane protein</topology>
    </subcellularLocation>
</comment>
<evidence type="ECO:0000256" key="5">
    <source>
        <dbReference type="SAM" id="Phobius"/>
    </source>
</evidence>
<dbReference type="PATRIC" id="fig|81857.3.peg.957"/>
<name>A0A0R2FM12_9LACO</name>
<keyword evidence="8" id="KW-1185">Reference proteome</keyword>
<dbReference type="Pfam" id="PF02535">
    <property type="entry name" value="Zip"/>
    <property type="match status" value="1"/>
</dbReference>
<dbReference type="STRING" id="81857.IV38_GL000952"/>
<evidence type="ECO:0000313" key="7">
    <source>
        <dbReference type="EMBL" id="KRN32843.1"/>
    </source>
</evidence>
<keyword evidence="3 5" id="KW-1133">Transmembrane helix</keyword>
<protein>
    <recommendedName>
        <fullName evidence="10">ZIP family metal transporter</fullName>
    </recommendedName>
</protein>
<proteinExistence type="predicted"/>
<dbReference type="Proteomes" id="UP000051645">
    <property type="component" value="Unassembled WGS sequence"/>
</dbReference>
<evidence type="ECO:0000313" key="8">
    <source>
        <dbReference type="Proteomes" id="UP000051645"/>
    </source>
</evidence>
<organism evidence="6 9">
    <name type="scientific">Lactobacillus selangorensis</name>
    <dbReference type="NCBI Taxonomy" id="81857"/>
    <lineage>
        <taxon>Bacteria</taxon>
        <taxon>Bacillati</taxon>
        <taxon>Bacillota</taxon>
        <taxon>Bacilli</taxon>
        <taxon>Lactobacillales</taxon>
        <taxon>Lactobacillaceae</taxon>
        <taxon>Lactobacillus</taxon>
    </lineage>
</organism>
<reference evidence="8 9" key="1">
    <citation type="journal article" date="2015" name="Genome Announc.">
        <title>Expanding the biotechnology potential of lactobacilli through comparative genomics of 213 strains and associated genera.</title>
        <authorList>
            <person name="Sun Z."/>
            <person name="Harris H.M."/>
            <person name="McCann A."/>
            <person name="Guo C."/>
            <person name="Argimon S."/>
            <person name="Zhang W."/>
            <person name="Yang X."/>
            <person name="Jeffery I.B."/>
            <person name="Cooney J.C."/>
            <person name="Kagawa T.F."/>
            <person name="Liu W."/>
            <person name="Song Y."/>
            <person name="Salvetti E."/>
            <person name="Wrobel A."/>
            <person name="Rasinkangas P."/>
            <person name="Parkhill J."/>
            <person name="Rea M.C."/>
            <person name="O'Sullivan O."/>
            <person name="Ritari J."/>
            <person name="Douillard F.P."/>
            <person name="Paul Ross R."/>
            <person name="Yang R."/>
            <person name="Briner A.E."/>
            <person name="Felis G.E."/>
            <person name="de Vos W.M."/>
            <person name="Barrangou R."/>
            <person name="Klaenhammer T.R."/>
            <person name="Caufield P.W."/>
            <person name="Cui Y."/>
            <person name="Zhang H."/>
            <person name="O'Toole P.W."/>
        </authorList>
    </citation>
    <scope>NUCLEOTIDE SEQUENCE [LARGE SCALE GENOMIC DNA]</scope>
    <source>
        <strain evidence="6 9">ATCC BAA-66</strain>
        <strain evidence="7 8">DSM 13344</strain>
    </source>
</reference>
<dbReference type="AlphaFoldDB" id="A0A0R2FM12"/>
<evidence type="ECO:0000256" key="3">
    <source>
        <dbReference type="ARBA" id="ARBA00022989"/>
    </source>
</evidence>
<dbReference type="GO" id="GO:0016020">
    <property type="term" value="C:membrane"/>
    <property type="evidence" value="ECO:0007669"/>
    <property type="project" value="UniProtKB-SubCell"/>
</dbReference>
<dbReference type="EMBL" id="JQAZ01000002">
    <property type="protein sequence ID" value="KRN32843.1"/>
    <property type="molecule type" value="Genomic_DNA"/>
</dbReference>
<gene>
    <name evidence="6" type="ORF">IV38_GL000952</name>
    <name evidence="7" type="ORF">IV40_GL000901</name>
</gene>
<evidence type="ECO:0000313" key="6">
    <source>
        <dbReference type="EMBL" id="KRN28747.1"/>
    </source>
</evidence>
<feature type="transmembrane region" description="Helical" evidence="5">
    <location>
        <begin position="42"/>
        <end position="63"/>
    </location>
</feature>
<dbReference type="EMBL" id="JQAT01000002">
    <property type="protein sequence ID" value="KRN28747.1"/>
    <property type="molecule type" value="Genomic_DNA"/>
</dbReference>
<keyword evidence="2 5" id="KW-0812">Transmembrane</keyword>
<accession>A0A0R2FM12</accession>
<feature type="transmembrane region" description="Helical" evidence="5">
    <location>
        <begin position="75"/>
        <end position="99"/>
    </location>
</feature>
<evidence type="ECO:0000256" key="4">
    <source>
        <dbReference type="ARBA" id="ARBA00023136"/>
    </source>
</evidence>
<dbReference type="GO" id="GO:0046873">
    <property type="term" value="F:metal ion transmembrane transporter activity"/>
    <property type="evidence" value="ECO:0007669"/>
    <property type="project" value="InterPro"/>
</dbReference>
<dbReference type="Proteomes" id="UP000051751">
    <property type="component" value="Unassembled WGS sequence"/>
</dbReference>
<evidence type="ECO:0000256" key="1">
    <source>
        <dbReference type="ARBA" id="ARBA00004141"/>
    </source>
</evidence>
<evidence type="ECO:0000313" key="9">
    <source>
        <dbReference type="Proteomes" id="UP000051751"/>
    </source>
</evidence>